<dbReference type="Proteomes" id="UP000273966">
    <property type="component" value="Unassembled WGS sequence"/>
</dbReference>
<proteinExistence type="predicted"/>
<evidence type="ECO:0008006" key="3">
    <source>
        <dbReference type="Google" id="ProtNLM"/>
    </source>
</evidence>
<sequence length="86" mass="9659">METSDKFQITEPLPASQRQAYETFLAKAGIDVAAIEWVESESGQIYVYDVNTNTNYNPTAEEKAGIFAHQHLAEYLKNELAASYPE</sequence>
<evidence type="ECO:0000313" key="2">
    <source>
        <dbReference type="Proteomes" id="UP000273966"/>
    </source>
</evidence>
<evidence type="ECO:0000313" key="1">
    <source>
        <dbReference type="EMBL" id="RSI30860.1"/>
    </source>
</evidence>
<name>A0A3R9HSY0_STRSA</name>
<protein>
    <recommendedName>
        <fullName evidence="3">Glutathione synthase</fullName>
    </recommendedName>
</protein>
<organism evidence="1 2">
    <name type="scientific">Streptococcus sanguinis</name>
    <dbReference type="NCBI Taxonomy" id="1305"/>
    <lineage>
        <taxon>Bacteria</taxon>
        <taxon>Bacillati</taxon>
        <taxon>Bacillota</taxon>
        <taxon>Bacilli</taxon>
        <taxon>Lactobacillales</taxon>
        <taxon>Streptococcaceae</taxon>
        <taxon>Streptococcus</taxon>
    </lineage>
</organism>
<dbReference type="EMBL" id="RJMT01000006">
    <property type="protein sequence ID" value="RSI30860.1"/>
    <property type="molecule type" value="Genomic_DNA"/>
</dbReference>
<accession>A0A3R9HSY0</accession>
<dbReference type="Gene3D" id="3.30.470.20">
    <property type="entry name" value="ATP-grasp fold, B domain"/>
    <property type="match status" value="1"/>
</dbReference>
<dbReference type="AlphaFoldDB" id="A0A3R9HSY0"/>
<gene>
    <name evidence="1" type="ORF">D8879_06810</name>
</gene>
<dbReference type="SUPFAM" id="SSF56059">
    <property type="entry name" value="Glutathione synthetase ATP-binding domain-like"/>
    <property type="match status" value="1"/>
</dbReference>
<reference evidence="1 2" key="1">
    <citation type="submission" date="2018-11" db="EMBL/GenBank/DDBJ databases">
        <title>Species Designations Belie Phenotypic and Genotypic Heterogeneity in Oral Streptococci.</title>
        <authorList>
            <person name="Velsko I."/>
        </authorList>
    </citation>
    <scope>NUCLEOTIDE SEQUENCE [LARGE SCALE GENOMIC DNA]</scope>
    <source>
        <strain evidence="1 2">BCC16</strain>
    </source>
</reference>
<comment type="caution">
    <text evidence="1">The sequence shown here is derived from an EMBL/GenBank/DDBJ whole genome shotgun (WGS) entry which is preliminary data.</text>
</comment>